<dbReference type="AlphaFoldDB" id="A0A178W8U6"/>
<organism evidence="2 3">
    <name type="scientific">Arabidopsis thaliana</name>
    <name type="common">Mouse-ear cress</name>
    <dbReference type="NCBI Taxonomy" id="3702"/>
    <lineage>
        <taxon>Eukaryota</taxon>
        <taxon>Viridiplantae</taxon>
        <taxon>Streptophyta</taxon>
        <taxon>Embryophyta</taxon>
        <taxon>Tracheophyta</taxon>
        <taxon>Spermatophyta</taxon>
        <taxon>Magnoliopsida</taxon>
        <taxon>eudicotyledons</taxon>
        <taxon>Gunneridae</taxon>
        <taxon>Pentapetalae</taxon>
        <taxon>rosids</taxon>
        <taxon>malvids</taxon>
        <taxon>Brassicales</taxon>
        <taxon>Brassicaceae</taxon>
        <taxon>Camelineae</taxon>
        <taxon>Arabidopsis</taxon>
    </lineage>
</organism>
<dbReference type="Proteomes" id="UP000078284">
    <property type="component" value="Chromosome 1"/>
</dbReference>
<feature type="signal peptide" evidence="1">
    <location>
        <begin position="1"/>
        <end position="29"/>
    </location>
</feature>
<protein>
    <recommendedName>
        <fullName evidence="4">Transmembrane protein</fullName>
    </recommendedName>
</protein>
<evidence type="ECO:0000313" key="2">
    <source>
        <dbReference type="EMBL" id="OAP14860.1"/>
    </source>
</evidence>
<evidence type="ECO:0008006" key="4">
    <source>
        <dbReference type="Google" id="ProtNLM"/>
    </source>
</evidence>
<sequence>MAATTSLDSFRSLILFLSFSLLLATDGYSSSIFSTTPPLLEFTNSATISSCN</sequence>
<evidence type="ECO:0000313" key="3">
    <source>
        <dbReference type="Proteomes" id="UP000078284"/>
    </source>
</evidence>
<dbReference type="EMBL" id="LUHQ01000001">
    <property type="protein sequence ID" value="OAP14860.1"/>
    <property type="molecule type" value="Genomic_DNA"/>
</dbReference>
<feature type="chain" id="PRO_5008095688" description="Transmembrane protein" evidence="1">
    <location>
        <begin position="30"/>
        <end position="52"/>
    </location>
</feature>
<comment type="caution">
    <text evidence="2">The sequence shown here is derived from an EMBL/GenBank/DDBJ whole genome shotgun (WGS) entry which is preliminary data.</text>
</comment>
<keyword evidence="1" id="KW-0732">Signal</keyword>
<reference evidence="3" key="1">
    <citation type="journal article" date="2016" name="Proc. Natl. Acad. Sci. U.S.A.">
        <title>Chromosome-level assembly of Arabidopsis thaliana Ler reveals the extent of translocation and inversion polymorphisms.</title>
        <authorList>
            <person name="Zapata L."/>
            <person name="Ding J."/>
            <person name="Willing E.M."/>
            <person name="Hartwig B."/>
            <person name="Bezdan D."/>
            <person name="Jiao W.B."/>
            <person name="Patel V."/>
            <person name="Velikkakam James G."/>
            <person name="Koornneef M."/>
            <person name="Ossowski S."/>
            <person name="Schneeberger K."/>
        </authorList>
    </citation>
    <scope>NUCLEOTIDE SEQUENCE [LARGE SCALE GENOMIC DNA]</scope>
    <source>
        <strain evidence="3">cv. Landsberg erecta</strain>
    </source>
</reference>
<gene>
    <name evidence="2" type="ordered locus">AXX17_At1g53590</name>
</gene>
<proteinExistence type="predicted"/>
<accession>A0A178W8U6</accession>
<evidence type="ECO:0000256" key="1">
    <source>
        <dbReference type="SAM" id="SignalP"/>
    </source>
</evidence>
<name>A0A178W8U6_ARATH</name>